<evidence type="ECO:0000256" key="8">
    <source>
        <dbReference type="SAM" id="Coils"/>
    </source>
</evidence>
<keyword evidence="12" id="KW-1185">Reference proteome</keyword>
<keyword evidence="4" id="KW-0677">Repeat</keyword>
<evidence type="ECO:0000256" key="4">
    <source>
        <dbReference type="ARBA" id="ARBA00022737"/>
    </source>
</evidence>
<comment type="caution">
    <text evidence="11">The sequence shown here is derived from an EMBL/GenBank/DDBJ whole genome shotgun (WGS) entry which is preliminary data.</text>
</comment>
<sequence>MPGFHLAKVDRESLAEKYICNSCSLLLREAIQTSCGHFYCKSCLVNLIQDPESVVMICLSDQKHLLPNEVFPDRFMQREILALAVHCTFKVDGCAWKGEVRHLENHTSTCEFLKLPCVHPECRVLLKKADLTKHLEEECNYRLEKCTFCQKQIRLNAMKEHHERQCPGYPVRCDKCNRENIPRRKLQDHQNPVFGDCESVEGPCPFSQLGCPMKEVLSQREKKKHMEQANVFHTSLLFQEILRMSKEVEGLLQRNPNLLSRQPQLLSNFDGVIQDILTQMQMRGDEIRVQQAKIREHSERITSLERRMASVNASETGPSAQRLNESADLPINENSRRLTNVENKTADHEVLLVENNRTMEEVKRDVGTMKRQLDTTQESSRRHDRRIESIEHTLALRNVTLADLEEYVRQQEFSSYDGQLLWKISDYARKRNDAVTGQQVSFYSPCFFTSRYGYKMCARIYLNGDGMGRGTHISIFFVVMRSQYDALLRWPFRQKVTFMLLDQDNVEHVIDAFRPDPNSSSFQRPRRETNIASGCPMFCSLAELSNHAYVRDDAMFLKIIVDTSDL</sequence>
<feature type="domain" description="TRAF-type" evidence="10">
    <location>
        <begin position="106"/>
        <end position="159"/>
    </location>
</feature>
<dbReference type="PANTHER" id="PTHR10131">
    <property type="entry name" value="TNF RECEPTOR ASSOCIATED FACTOR"/>
    <property type="match status" value="1"/>
</dbReference>
<dbReference type="InterPro" id="IPR049342">
    <property type="entry name" value="TRAF1-6_MATH_dom"/>
</dbReference>
<dbReference type="GO" id="GO:0005164">
    <property type="term" value="F:tumor necrosis factor receptor binding"/>
    <property type="evidence" value="ECO:0007669"/>
    <property type="project" value="TreeGrafter"/>
</dbReference>
<evidence type="ECO:0000256" key="2">
    <source>
        <dbReference type="ARBA" id="ARBA00022490"/>
    </source>
</evidence>
<dbReference type="InterPro" id="IPR001293">
    <property type="entry name" value="Znf_TRAF"/>
</dbReference>
<evidence type="ECO:0000256" key="7">
    <source>
        <dbReference type="PROSITE-ProRule" id="PRU00207"/>
    </source>
</evidence>
<dbReference type="InterPro" id="IPR017907">
    <property type="entry name" value="Znf_RING_CS"/>
</dbReference>
<keyword evidence="6 7" id="KW-0862">Zinc</keyword>
<evidence type="ECO:0000256" key="3">
    <source>
        <dbReference type="ARBA" id="ARBA00022723"/>
    </source>
</evidence>
<feature type="zinc finger region" description="TRAF-type" evidence="7">
    <location>
        <begin position="106"/>
        <end position="159"/>
    </location>
</feature>
<dbReference type="SUPFAM" id="SSF49599">
    <property type="entry name" value="TRAF domain-like"/>
    <property type="match status" value="2"/>
</dbReference>
<evidence type="ECO:0000313" key="11">
    <source>
        <dbReference type="EMBL" id="PFX15887.1"/>
    </source>
</evidence>
<comment type="subcellular location">
    <subcellularLocation>
        <location evidence="1">Cytoplasm</location>
    </subcellularLocation>
</comment>
<dbReference type="GO" id="GO:0007165">
    <property type="term" value="P:signal transduction"/>
    <property type="evidence" value="ECO:0007669"/>
    <property type="project" value="InterPro"/>
</dbReference>
<accession>A0A2B4RHQ9</accession>
<dbReference type="GO" id="GO:0005737">
    <property type="term" value="C:cytoplasm"/>
    <property type="evidence" value="ECO:0007669"/>
    <property type="project" value="UniProtKB-SubCell"/>
</dbReference>
<dbReference type="OrthoDB" id="6499288at2759"/>
<dbReference type="GO" id="GO:0042981">
    <property type="term" value="P:regulation of apoptotic process"/>
    <property type="evidence" value="ECO:0007669"/>
    <property type="project" value="InterPro"/>
</dbReference>
<dbReference type="SUPFAM" id="SSF57850">
    <property type="entry name" value="RING/U-box"/>
    <property type="match status" value="1"/>
</dbReference>
<dbReference type="GO" id="GO:0043122">
    <property type="term" value="P:regulation of canonical NF-kappaB signal transduction"/>
    <property type="evidence" value="ECO:0007669"/>
    <property type="project" value="TreeGrafter"/>
</dbReference>
<dbReference type="FunFam" id="2.60.210.10:FF:000021">
    <property type="entry name" value="Tumor necrosis factor receptor-associated factor 2"/>
    <property type="match status" value="1"/>
</dbReference>
<evidence type="ECO:0000259" key="9">
    <source>
        <dbReference type="PROSITE" id="PS50144"/>
    </source>
</evidence>
<dbReference type="Gene3D" id="2.60.210.10">
    <property type="entry name" value="Apoptosis, Tumor Necrosis Factor Receptor Associated Protein 2, Chain A"/>
    <property type="match status" value="1"/>
</dbReference>
<organism evidence="11 12">
    <name type="scientific">Stylophora pistillata</name>
    <name type="common">Smooth cauliflower coral</name>
    <dbReference type="NCBI Taxonomy" id="50429"/>
    <lineage>
        <taxon>Eukaryota</taxon>
        <taxon>Metazoa</taxon>
        <taxon>Cnidaria</taxon>
        <taxon>Anthozoa</taxon>
        <taxon>Hexacorallia</taxon>
        <taxon>Scleractinia</taxon>
        <taxon>Astrocoeniina</taxon>
        <taxon>Pocilloporidae</taxon>
        <taxon>Stylophora</taxon>
    </lineage>
</organism>
<keyword evidence="8" id="KW-0175">Coiled coil</keyword>
<dbReference type="PIRSF" id="PIRSF015614">
    <property type="entry name" value="TRAF"/>
    <property type="match status" value="1"/>
</dbReference>
<dbReference type="Pfam" id="PF21355">
    <property type="entry name" value="TRAF-mep_MATH"/>
    <property type="match status" value="1"/>
</dbReference>
<dbReference type="InterPro" id="IPR013083">
    <property type="entry name" value="Znf_RING/FYVE/PHD"/>
</dbReference>
<evidence type="ECO:0000259" key="10">
    <source>
        <dbReference type="PROSITE" id="PS50145"/>
    </source>
</evidence>
<dbReference type="PROSITE" id="PS50144">
    <property type="entry name" value="MATH"/>
    <property type="match status" value="1"/>
</dbReference>
<keyword evidence="11" id="KW-0675">Receptor</keyword>
<name>A0A2B4RHQ9_STYPI</name>
<dbReference type="PROSITE" id="PS50145">
    <property type="entry name" value="ZF_TRAF"/>
    <property type="match status" value="2"/>
</dbReference>
<dbReference type="GO" id="GO:0009898">
    <property type="term" value="C:cytoplasmic side of plasma membrane"/>
    <property type="evidence" value="ECO:0007669"/>
    <property type="project" value="TreeGrafter"/>
</dbReference>
<dbReference type="Gene3D" id="3.30.40.10">
    <property type="entry name" value="Zinc/RING finger domain, C3HC4 (zinc finger)"/>
    <property type="match status" value="2"/>
</dbReference>
<dbReference type="InterPro" id="IPR002083">
    <property type="entry name" value="MATH/TRAF_dom"/>
</dbReference>
<evidence type="ECO:0000256" key="1">
    <source>
        <dbReference type="ARBA" id="ARBA00004496"/>
    </source>
</evidence>
<dbReference type="Pfam" id="PF02176">
    <property type="entry name" value="zf-TRAF"/>
    <property type="match status" value="2"/>
</dbReference>
<evidence type="ECO:0000313" key="12">
    <source>
        <dbReference type="Proteomes" id="UP000225706"/>
    </source>
</evidence>
<protein>
    <submittedName>
        <fullName evidence="11">TNF receptor-associated factor 3</fullName>
    </submittedName>
</protein>
<dbReference type="PANTHER" id="PTHR10131:SF138">
    <property type="entry name" value="RE66324P"/>
    <property type="match status" value="1"/>
</dbReference>
<dbReference type="SMART" id="SM00061">
    <property type="entry name" value="MATH"/>
    <property type="match status" value="1"/>
</dbReference>
<dbReference type="AlphaFoldDB" id="A0A2B4RHQ9"/>
<dbReference type="InterPro" id="IPR012227">
    <property type="entry name" value="TNF_rcpt-assoc_TRAF_met"/>
</dbReference>
<dbReference type="STRING" id="50429.A0A2B4RHQ9"/>
<feature type="zinc finger region" description="TRAF-type" evidence="7">
    <location>
        <begin position="162"/>
        <end position="211"/>
    </location>
</feature>
<evidence type="ECO:0000256" key="5">
    <source>
        <dbReference type="ARBA" id="ARBA00022771"/>
    </source>
</evidence>
<keyword evidence="3 7" id="KW-0479">Metal-binding</keyword>
<reference evidence="12" key="1">
    <citation type="journal article" date="2017" name="bioRxiv">
        <title>Comparative analysis of the genomes of Stylophora pistillata and Acropora digitifera provides evidence for extensive differences between species of corals.</title>
        <authorList>
            <person name="Voolstra C.R."/>
            <person name="Li Y."/>
            <person name="Liew Y.J."/>
            <person name="Baumgarten S."/>
            <person name="Zoccola D."/>
            <person name="Flot J.-F."/>
            <person name="Tambutte S."/>
            <person name="Allemand D."/>
            <person name="Aranda M."/>
        </authorList>
    </citation>
    <scope>NUCLEOTIDE SEQUENCE [LARGE SCALE GENOMIC DNA]</scope>
</reference>
<feature type="domain" description="TRAF-type" evidence="10">
    <location>
        <begin position="162"/>
        <end position="211"/>
    </location>
</feature>
<keyword evidence="5 7" id="KW-0863">Zinc-finger</keyword>
<dbReference type="GO" id="GO:0008270">
    <property type="term" value="F:zinc ion binding"/>
    <property type="evidence" value="ECO:0007669"/>
    <property type="project" value="UniProtKB-KW"/>
</dbReference>
<gene>
    <name evidence="11" type="primary">TRAF3</name>
    <name evidence="11" type="ORF">AWC38_SpisGene19872</name>
</gene>
<dbReference type="Proteomes" id="UP000225706">
    <property type="component" value="Unassembled WGS sequence"/>
</dbReference>
<dbReference type="InterPro" id="IPR008974">
    <property type="entry name" value="TRAF-like"/>
</dbReference>
<dbReference type="EMBL" id="LSMT01000599">
    <property type="protein sequence ID" value="PFX15887.1"/>
    <property type="molecule type" value="Genomic_DNA"/>
</dbReference>
<evidence type="ECO:0000256" key="6">
    <source>
        <dbReference type="ARBA" id="ARBA00022833"/>
    </source>
</evidence>
<feature type="domain" description="MATH" evidence="9">
    <location>
        <begin position="417"/>
        <end position="561"/>
    </location>
</feature>
<feature type="coiled-coil region" evidence="8">
    <location>
        <begin position="287"/>
        <end position="314"/>
    </location>
</feature>
<proteinExistence type="predicted"/>
<keyword evidence="2" id="KW-0963">Cytoplasm</keyword>
<dbReference type="PROSITE" id="PS00518">
    <property type="entry name" value="ZF_RING_1"/>
    <property type="match status" value="1"/>
</dbReference>